<proteinExistence type="predicted"/>
<dbReference type="OrthoDB" id="6245967at2759"/>
<protein>
    <submittedName>
        <fullName evidence="1 3">Uncharacterized protein</fullName>
    </submittedName>
</protein>
<gene>
    <name evidence="1" type="ORF">HNAJ_LOCUS9756</name>
</gene>
<evidence type="ECO:0000313" key="3">
    <source>
        <dbReference type="WBParaSite" id="HNAJ_0000976101-mRNA-1"/>
    </source>
</evidence>
<keyword evidence="2" id="KW-1185">Reference proteome</keyword>
<evidence type="ECO:0000313" key="2">
    <source>
        <dbReference type="Proteomes" id="UP000278807"/>
    </source>
</evidence>
<organism evidence="3">
    <name type="scientific">Rodentolepis nana</name>
    <name type="common">Dwarf tapeworm</name>
    <name type="synonym">Hymenolepis nana</name>
    <dbReference type="NCBI Taxonomy" id="102285"/>
    <lineage>
        <taxon>Eukaryota</taxon>
        <taxon>Metazoa</taxon>
        <taxon>Spiralia</taxon>
        <taxon>Lophotrochozoa</taxon>
        <taxon>Platyhelminthes</taxon>
        <taxon>Cestoda</taxon>
        <taxon>Eucestoda</taxon>
        <taxon>Cyclophyllidea</taxon>
        <taxon>Hymenolepididae</taxon>
        <taxon>Rodentolepis</taxon>
    </lineage>
</organism>
<sequence>MSANDIELELQTEPSEVPLTEDCYGDITPELKLLDRRMTKSECDEKDSEPFLSTPIPLIRRYSYYEFNGDCYFQEASELEPVIVSRSNSPEGRKLVLVPAPTSKFRLLNSKWKGRLFRHLKRATEKQKRDESPEVAHISFKPRTNIFYLF</sequence>
<reference evidence="1 2" key="2">
    <citation type="submission" date="2018-11" db="EMBL/GenBank/DDBJ databases">
        <authorList>
            <consortium name="Pathogen Informatics"/>
        </authorList>
    </citation>
    <scope>NUCLEOTIDE SEQUENCE [LARGE SCALE GENOMIC DNA]</scope>
</reference>
<dbReference type="Proteomes" id="UP000278807">
    <property type="component" value="Unassembled WGS sequence"/>
</dbReference>
<dbReference type="WBParaSite" id="HNAJ_0000976101-mRNA-1">
    <property type="protein sequence ID" value="HNAJ_0000976101-mRNA-1"/>
    <property type="gene ID" value="HNAJ_0000976101"/>
</dbReference>
<dbReference type="EMBL" id="UZAE01012738">
    <property type="protein sequence ID" value="VDO06412.1"/>
    <property type="molecule type" value="Genomic_DNA"/>
</dbReference>
<name>A0A0R3TQE2_RODNA</name>
<accession>A0A0R3TQE2</accession>
<reference evidence="3" key="1">
    <citation type="submission" date="2017-02" db="UniProtKB">
        <authorList>
            <consortium name="WormBaseParasite"/>
        </authorList>
    </citation>
    <scope>IDENTIFICATION</scope>
</reference>
<evidence type="ECO:0000313" key="1">
    <source>
        <dbReference type="EMBL" id="VDO06412.1"/>
    </source>
</evidence>
<dbReference type="AlphaFoldDB" id="A0A0R3TQE2"/>